<dbReference type="OrthoDB" id="9816289at2"/>
<dbReference type="Proteomes" id="UP000004095">
    <property type="component" value="Unassembled WGS sequence"/>
</dbReference>
<dbReference type="CDD" id="cd03673">
    <property type="entry name" value="NUDIX_Ap6A_hydrolase"/>
    <property type="match status" value="1"/>
</dbReference>
<dbReference type="PROSITE" id="PS51462">
    <property type="entry name" value="NUDIX"/>
    <property type="match status" value="1"/>
</dbReference>
<dbReference type="AlphaFoldDB" id="A1ZTS5"/>
<name>A1ZTS5_MICM2</name>
<comment type="caution">
    <text evidence="3">The sequence shown here is derived from an EMBL/GenBank/DDBJ whole genome shotgun (WGS) entry which is preliminary data.</text>
</comment>
<dbReference type="GO" id="GO:0006754">
    <property type="term" value="P:ATP biosynthetic process"/>
    <property type="evidence" value="ECO:0007669"/>
    <property type="project" value="TreeGrafter"/>
</dbReference>
<accession>A1ZTS5</accession>
<evidence type="ECO:0000313" key="4">
    <source>
        <dbReference type="Proteomes" id="UP000004095"/>
    </source>
</evidence>
<proteinExistence type="predicted"/>
<dbReference type="SUPFAM" id="SSF55811">
    <property type="entry name" value="Nudix"/>
    <property type="match status" value="1"/>
</dbReference>
<dbReference type="Gene3D" id="3.90.79.10">
    <property type="entry name" value="Nucleoside Triphosphate Pyrophosphohydrolase"/>
    <property type="match status" value="1"/>
</dbReference>
<gene>
    <name evidence="3" type="ORF">M23134_02509</name>
</gene>
<dbReference type="RefSeq" id="WP_002701386.1">
    <property type="nucleotide sequence ID" value="NZ_AAWS01000037.1"/>
</dbReference>
<dbReference type="eggNOG" id="COG0494">
    <property type="taxonomic scope" value="Bacteria"/>
</dbReference>
<evidence type="ECO:0000256" key="1">
    <source>
        <dbReference type="ARBA" id="ARBA00022801"/>
    </source>
</evidence>
<dbReference type="PROSITE" id="PS00893">
    <property type="entry name" value="NUDIX_BOX"/>
    <property type="match status" value="1"/>
</dbReference>
<organism evidence="3 4">
    <name type="scientific">Microscilla marina ATCC 23134</name>
    <dbReference type="NCBI Taxonomy" id="313606"/>
    <lineage>
        <taxon>Bacteria</taxon>
        <taxon>Pseudomonadati</taxon>
        <taxon>Bacteroidota</taxon>
        <taxon>Cytophagia</taxon>
        <taxon>Cytophagales</taxon>
        <taxon>Microscillaceae</taxon>
        <taxon>Microscilla</taxon>
    </lineage>
</organism>
<dbReference type="PANTHER" id="PTHR21340:SF0">
    <property type="entry name" value="BIS(5'-NUCLEOSYL)-TETRAPHOSPHATASE [ASYMMETRICAL]"/>
    <property type="match status" value="1"/>
</dbReference>
<dbReference type="InterPro" id="IPR015797">
    <property type="entry name" value="NUDIX_hydrolase-like_dom_sf"/>
</dbReference>
<keyword evidence="1 3" id="KW-0378">Hydrolase</keyword>
<feature type="domain" description="Nudix hydrolase" evidence="2">
    <location>
        <begin position="92"/>
        <end position="221"/>
    </location>
</feature>
<dbReference type="InterPro" id="IPR051325">
    <property type="entry name" value="Nudix_hydrolase_domain"/>
</dbReference>
<protein>
    <submittedName>
        <fullName evidence="3">Hydrolase, nudix family protein</fullName>
    </submittedName>
</protein>
<evidence type="ECO:0000313" key="3">
    <source>
        <dbReference type="EMBL" id="EAY26177.1"/>
    </source>
</evidence>
<keyword evidence="4" id="KW-1185">Reference proteome</keyword>
<dbReference type="PANTHER" id="PTHR21340">
    <property type="entry name" value="DIADENOSINE 5,5-P1,P4-TETRAPHOSPHATE PYROPHOSPHOHYDROLASE MUTT"/>
    <property type="match status" value="1"/>
</dbReference>
<dbReference type="InterPro" id="IPR020084">
    <property type="entry name" value="NUDIX_hydrolase_CS"/>
</dbReference>
<dbReference type="InterPro" id="IPR000086">
    <property type="entry name" value="NUDIX_hydrolase_dom"/>
</dbReference>
<reference evidence="3 4" key="1">
    <citation type="submission" date="2007-01" db="EMBL/GenBank/DDBJ databases">
        <authorList>
            <person name="Haygood M."/>
            <person name="Podell S."/>
            <person name="Anderson C."/>
            <person name="Hopkinson B."/>
            <person name="Roe K."/>
            <person name="Barbeau K."/>
            <person name="Gaasterland T."/>
            <person name="Ferriera S."/>
            <person name="Johnson J."/>
            <person name="Kravitz S."/>
            <person name="Beeson K."/>
            <person name="Sutton G."/>
            <person name="Rogers Y.-H."/>
            <person name="Friedman R."/>
            <person name="Frazier M."/>
            <person name="Venter J.C."/>
        </authorList>
    </citation>
    <scope>NUCLEOTIDE SEQUENCE [LARGE SCALE GENOMIC DNA]</scope>
    <source>
        <strain evidence="3 4">ATCC 23134</strain>
    </source>
</reference>
<dbReference type="Pfam" id="PF00293">
    <property type="entry name" value="NUDIX"/>
    <property type="match status" value="1"/>
</dbReference>
<dbReference type="EMBL" id="AAWS01000037">
    <property type="protein sequence ID" value="EAY26177.1"/>
    <property type="molecule type" value="Genomic_DNA"/>
</dbReference>
<sequence>MDIFIHDKHISIYKNDDADNVELYSQVIDFSQEKTTLPAKLNAQVVFKCPGLETIKQFIQGLVDQHYPPLKHCVILANDKKACKKAIKSLFYTLKAAGGLVTNQSNQYLLIYRLAKWDLPKGKAEKGETSKITALREVEEECNINVKIEHFICATWHYYPQKGKQILKKTDWYTMQCIDDSHLKPQTIEDIEKVEWMDDEQLPQALNNSYNSIVFVFEQYFNQMK</sequence>
<dbReference type="GO" id="GO:0006167">
    <property type="term" value="P:AMP biosynthetic process"/>
    <property type="evidence" value="ECO:0007669"/>
    <property type="project" value="TreeGrafter"/>
</dbReference>
<evidence type="ECO:0000259" key="2">
    <source>
        <dbReference type="PROSITE" id="PS51462"/>
    </source>
</evidence>
<dbReference type="GO" id="GO:0004081">
    <property type="term" value="F:bis(5'-nucleosyl)-tetraphosphatase (asymmetrical) activity"/>
    <property type="evidence" value="ECO:0007669"/>
    <property type="project" value="TreeGrafter"/>
</dbReference>